<dbReference type="GO" id="GO:0016829">
    <property type="term" value="F:lyase activity"/>
    <property type="evidence" value="ECO:0007669"/>
    <property type="project" value="UniProtKB-KW"/>
</dbReference>
<feature type="domain" description="Aromatic amino acid beta-eliminating lyase/threonine aldolase" evidence="4">
    <location>
        <begin position="9"/>
        <end position="295"/>
    </location>
</feature>
<reference evidence="5 6" key="1">
    <citation type="submission" date="2022-11" db="EMBL/GenBank/DDBJ databases">
        <title>Anaerobic phenanthrene biodegradation by a DNRA strain PheN6.</title>
        <authorList>
            <person name="Zhang Z."/>
        </authorList>
    </citation>
    <scope>NUCLEOTIDE SEQUENCE [LARGE SCALE GENOMIC DNA]</scope>
    <source>
        <strain evidence="5 6">PheN6</strain>
    </source>
</reference>
<name>A0ABT5GEQ0_9MICO</name>
<dbReference type="NCBIfam" id="NF041359">
    <property type="entry name" value="GntG_guanitoxin"/>
    <property type="match status" value="1"/>
</dbReference>
<dbReference type="InterPro" id="IPR001597">
    <property type="entry name" value="ArAA_b-elim_lyase/Thr_aldolase"/>
</dbReference>
<comment type="cofactor">
    <cofactor evidence="1">
        <name>pyridoxal 5'-phosphate</name>
        <dbReference type="ChEBI" id="CHEBI:597326"/>
    </cofactor>
</comment>
<keyword evidence="6" id="KW-1185">Reference proteome</keyword>
<dbReference type="SUPFAM" id="SSF53383">
    <property type="entry name" value="PLP-dependent transferases"/>
    <property type="match status" value="1"/>
</dbReference>
<evidence type="ECO:0000313" key="5">
    <source>
        <dbReference type="EMBL" id="MDC5696732.1"/>
    </source>
</evidence>
<evidence type="ECO:0000313" key="6">
    <source>
        <dbReference type="Proteomes" id="UP001150259"/>
    </source>
</evidence>
<dbReference type="InterPro" id="IPR015422">
    <property type="entry name" value="PyrdxlP-dep_Trfase_small"/>
</dbReference>
<dbReference type="Proteomes" id="UP001150259">
    <property type="component" value="Unassembled WGS sequence"/>
</dbReference>
<comment type="caution">
    <text evidence="5">The sequence shown here is derived from an EMBL/GenBank/DDBJ whole genome shotgun (WGS) entry which is preliminary data.</text>
</comment>
<dbReference type="PANTHER" id="PTHR48097">
    <property type="entry name" value="L-THREONINE ALDOLASE-RELATED"/>
    <property type="match status" value="1"/>
</dbReference>
<dbReference type="Gene3D" id="3.40.640.10">
    <property type="entry name" value="Type I PLP-dependent aspartate aminotransferase-like (Major domain)"/>
    <property type="match status" value="1"/>
</dbReference>
<dbReference type="EMBL" id="JAPFQL010000016">
    <property type="protein sequence ID" value="MDC5696732.1"/>
    <property type="molecule type" value="Genomic_DNA"/>
</dbReference>
<evidence type="ECO:0000259" key="4">
    <source>
        <dbReference type="Pfam" id="PF01212"/>
    </source>
</evidence>
<dbReference type="Pfam" id="PF01212">
    <property type="entry name" value="Beta_elim_lyase"/>
    <property type="match status" value="1"/>
</dbReference>
<organism evidence="5 6">
    <name type="scientific">Intrasporangium calvum</name>
    <dbReference type="NCBI Taxonomy" id="53358"/>
    <lineage>
        <taxon>Bacteria</taxon>
        <taxon>Bacillati</taxon>
        <taxon>Actinomycetota</taxon>
        <taxon>Actinomycetes</taxon>
        <taxon>Micrococcales</taxon>
        <taxon>Intrasporangiaceae</taxon>
        <taxon>Intrasporangium</taxon>
    </lineage>
</organism>
<dbReference type="PANTHER" id="PTHR48097:SF9">
    <property type="entry name" value="L-THREONINE ALDOLASE"/>
    <property type="match status" value="1"/>
</dbReference>
<comment type="similarity">
    <text evidence="2">Belongs to the threonine aldolase family.</text>
</comment>
<dbReference type="InterPro" id="IPR015424">
    <property type="entry name" value="PyrdxlP-dep_Trfase"/>
</dbReference>
<gene>
    <name evidence="5" type="ORF">OO014_05640</name>
</gene>
<protein>
    <submittedName>
        <fullName evidence="5">Beta-eliminating lyase-related protein</fullName>
    </submittedName>
</protein>
<evidence type="ECO:0000256" key="3">
    <source>
        <dbReference type="ARBA" id="ARBA00022898"/>
    </source>
</evidence>
<dbReference type="InterPro" id="IPR023603">
    <property type="entry name" value="Low_specificity_L-TA-like"/>
</dbReference>
<dbReference type="PIRSF" id="PIRSF017617">
    <property type="entry name" value="Thr_aldolase"/>
    <property type="match status" value="1"/>
</dbReference>
<dbReference type="InterPro" id="IPR015421">
    <property type="entry name" value="PyrdxlP-dep_Trfase_major"/>
</dbReference>
<evidence type="ECO:0000256" key="1">
    <source>
        <dbReference type="ARBA" id="ARBA00001933"/>
    </source>
</evidence>
<keyword evidence="5" id="KW-0456">Lyase</keyword>
<dbReference type="Gene3D" id="3.90.1150.10">
    <property type="entry name" value="Aspartate Aminotransferase, domain 1"/>
    <property type="match status" value="1"/>
</dbReference>
<proteinExistence type="inferred from homology"/>
<evidence type="ECO:0000256" key="2">
    <source>
        <dbReference type="ARBA" id="ARBA00006966"/>
    </source>
</evidence>
<sequence>MTVAAVRADLLSDTVTRPGVAMREAMATAVVGDDVFGEDPTVRELEDRVAGLLGHEAGLFTPTGSMANQLGVRLHVKPGEELVGDSLAHVLRAELGAAAILSGISSRTWVSQRGRFRADDAASLMITGVGPYQVCTALVIVENTHNFGGGTIQPLEEIQRARQLTRERGVAMHLDGARLWNAHVATGVPLDAYGREFDTVSVCLSKGLGAPVGSVLVGSREAMAEARVWRKRFGGGMRQAGILAAAGLWALDHHIDRLSLDHGRARRAAEAMAAAVPGSVDLSTVETNIVIVDVAVAGWSGADFVAAALARGVRTYAVGPGAVRLVWHLEVDDDATDHAVEVLTALLAEGPAASVSA</sequence>
<keyword evidence="3" id="KW-0663">Pyridoxal phosphate</keyword>
<accession>A0ABT5GEQ0</accession>